<dbReference type="Proteomes" id="UP000217171">
    <property type="component" value="Chromosome"/>
</dbReference>
<organism evidence="1 2">
    <name type="scientific">Candidatus Nanopelagicus hibericus</name>
    <dbReference type="NCBI Taxonomy" id="1884915"/>
    <lineage>
        <taxon>Bacteria</taxon>
        <taxon>Bacillati</taxon>
        <taxon>Actinomycetota</taxon>
        <taxon>Actinomycetes</taxon>
        <taxon>Candidatus Nanopelagicales</taxon>
        <taxon>Candidatus Nanopelagicaceae</taxon>
        <taxon>Candidatus Nanopelagicus</taxon>
    </lineage>
</organism>
<reference evidence="1 2" key="1">
    <citation type="submission" date="2016-07" db="EMBL/GenBank/DDBJ databases">
        <title>High microdiversification within the ubiquitous acI lineage of Actinobacteria.</title>
        <authorList>
            <person name="Neuenschwander S.M."/>
            <person name="Salcher M."/>
            <person name="Ghai R."/>
            <person name="Pernthaler J."/>
        </authorList>
    </citation>
    <scope>NUCLEOTIDE SEQUENCE [LARGE SCALE GENOMIC DNA]</scope>
    <source>
        <strain evidence="1">MMS-21-160</strain>
    </source>
</reference>
<dbReference type="EMBL" id="CP016771">
    <property type="protein sequence ID" value="ASY13841.1"/>
    <property type="molecule type" value="Genomic_DNA"/>
</dbReference>
<dbReference type="AlphaFoldDB" id="A0A249KAN0"/>
<name>A0A249KAN0_9ACTN</name>
<evidence type="ECO:0000313" key="2">
    <source>
        <dbReference type="Proteomes" id="UP000217171"/>
    </source>
</evidence>
<accession>A0A249KAN0</accession>
<keyword evidence="2" id="KW-1185">Reference proteome</keyword>
<evidence type="ECO:0000313" key="1">
    <source>
        <dbReference type="EMBL" id="ASY13841.1"/>
    </source>
</evidence>
<proteinExistence type="predicted"/>
<dbReference type="KEGG" id="nhi:B1s21160_06005"/>
<protein>
    <submittedName>
        <fullName evidence="1">Putative polysaccharide biosynthesis PFTS motif protein</fullName>
    </submittedName>
</protein>
<gene>
    <name evidence="1" type="ORF">B1s21160_06005</name>
</gene>
<sequence>MKFRFLPQWLHVFLSRNIKYFETTMFQNFQLIVNQGELIRLRKIMNEIIFYESSLISTIASTGNGSGLIQSMKIFRSCNLISTLIFNEHLVRNYTLSSVYQKSISYPLPPHYWNFFENNGVKINKYMSFFLWTVYEVLSSFKQIYSTIRKCFTWNLRQDIPPRSILVFGLNEKVLTKTSEDEKCFEVWLQRNLNFTGNIYGLNLNNIDSLKTKISNIPDANLFDYRPRNLLIAFSAIFKFRFSAGELILIFRYFLEAYKFRFLNKANIQNIEIFITLASESWVKPVWFSQVKLDSSRIIYVNLSASSSPTILNEIELFGWDRLNQWHEVWALDAHQKYLFSTRSIQSDSKAIAVGCPFWTDRLEPFIDSKDKGNYIAIFDIQPTRKFLGWSSLYDCGYFDTSSILKFITDIVEVSARLGKICVLKSKRNSPRYFDAEYYQGIEFLGKEYKNFIYVDADIAPHRIIQDSLVTISVPFTSTAIIASELGVPSLFYDPIGKVLRNDPSARGTHVVSGQTNLYTELCDLFSKKLP</sequence>